<sequence>MAKPKLRLTFNIIIGILALTYIGLVILLDFTNNIWFMTFLFIVMILHILKAIFAPKKNRSDEYRNY</sequence>
<feature type="transmembrane region" description="Helical" evidence="1">
    <location>
        <begin position="7"/>
        <end position="28"/>
    </location>
</feature>
<dbReference type="AlphaFoldDB" id="A0A894TB36"/>
<feature type="transmembrane region" description="Helical" evidence="1">
    <location>
        <begin position="34"/>
        <end position="54"/>
    </location>
</feature>
<name>A0A894TB36_STAEP</name>
<keyword evidence="1" id="KW-1133">Transmembrane helix</keyword>
<dbReference type="EMBL" id="MW364985">
    <property type="protein sequence ID" value="QRX38873.1"/>
    <property type="molecule type" value="Genomic_DNA"/>
</dbReference>
<proteinExistence type="predicted"/>
<accession>A0A894TB36</accession>
<reference evidence="2" key="1">
    <citation type="submission" date="2020-12" db="EMBL/GenBank/DDBJ databases">
        <title>Staphylococcus epidermidis phages transfer antimicrobial-resistance plasmids and enable chromosomal island mobilization.</title>
        <authorList>
            <person name="Fisarova L."/>
            <person name="Botka T."/>
            <person name="Du X."/>
            <person name="Maslanova I."/>
            <person name="Bardy P."/>
            <person name="Pantucek R."/>
            <person name="Muhlenbruch L."/>
            <person name="Benesik M."/>
            <person name="Winstel V."/>
            <person name="Larsen J."/>
            <person name="Rosenstein R."/>
            <person name="Peschel A."/>
            <person name="Doskar J."/>
        </authorList>
    </citation>
    <scope>NUCLEOTIDE SEQUENCE</scope>
    <source>
        <strain evidence="2">SE459</strain>
        <plasmid evidence="2">pSE459_T</plasmid>
    </source>
</reference>
<evidence type="ECO:0000313" key="2">
    <source>
        <dbReference type="EMBL" id="QRX38873.1"/>
    </source>
</evidence>
<geneLocation type="plasmid" evidence="2">
    <name>pSE459_T</name>
</geneLocation>
<protein>
    <submittedName>
        <fullName evidence="2">Uncharacterized protein</fullName>
    </submittedName>
</protein>
<evidence type="ECO:0000256" key="1">
    <source>
        <dbReference type="SAM" id="Phobius"/>
    </source>
</evidence>
<keyword evidence="2" id="KW-0614">Plasmid</keyword>
<keyword evidence="1" id="KW-0472">Membrane</keyword>
<keyword evidence="1" id="KW-0812">Transmembrane</keyword>
<organism evidence="2">
    <name type="scientific">Staphylococcus epidermidis</name>
    <dbReference type="NCBI Taxonomy" id="1282"/>
    <lineage>
        <taxon>Bacteria</taxon>
        <taxon>Bacillati</taxon>
        <taxon>Bacillota</taxon>
        <taxon>Bacilli</taxon>
        <taxon>Bacillales</taxon>
        <taxon>Staphylococcaceae</taxon>
        <taxon>Staphylococcus</taxon>
    </lineage>
</organism>